<evidence type="ECO:0000313" key="1">
    <source>
        <dbReference type="EMBL" id="KAJ4316909.1"/>
    </source>
</evidence>
<comment type="caution">
    <text evidence="1">The sequence shown here is derived from an EMBL/GenBank/DDBJ whole genome shotgun (WGS) entry which is preliminary data.</text>
</comment>
<proteinExistence type="predicted"/>
<name>A0A9W9BM03_9HYPO</name>
<sequence length="240" mass="26166">MLTRGPEYKPDRRNMMVQEKTMRREILGLNHNRLSSGTGIARLNLRQCPLAETILFFLANLQNEVLVAQVFLPEASEIVEFVTGNGFQAELSTVVEGPLVISVWVPLVVSNESLLVLTGVSDVMTSMEDKGGVPVSEGSDASEKAVTPEVVFIQITELEIRPLEIREVAVPIDIDMTDGVVVEFRGYEVVLILGVEIGMNEELEPVEKAVVVLFSGSGITVIVIVRVDDVFVMGNGGVLD</sequence>
<gene>
    <name evidence="1" type="ORF">N0V84_007633</name>
</gene>
<organism evidence="1 2">
    <name type="scientific">Fusarium piperis</name>
    <dbReference type="NCBI Taxonomy" id="1435070"/>
    <lineage>
        <taxon>Eukaryota</taxon>
        <taxon>Fungi</taxon>
        <taxon>Dikarya</taxon>
        <taxon>Ascomycota</taxon>
        <taxon>Pezizomycotina</taxon>
        <taxon>Sordariomycetes</taxon>
        <taxon>Hypocreomycetidae</taxon>
        <taxon>Hypocreales</taxon>
        <taxon>Nectriaceae</taxon>
        <taxon>Fusarium</taxon>
        <taxon>Fusarium solani species complex</taxon>
    </lineage>
</organism>
<protein>
    <submittedName>
        <fullName evidence="1">Uncharacterized protein</fullName>
    </submittedName>
</protein>
<reference evidence="1" key="1">
    <citation type="submission" date="2022-10" db="EMBL/GenBank/DDBJ databases">
        <title>Tapping the CABI collections for fungal endophytes: first genome assemblies for Collariella, Neodidymelliopsis, Ascochyta clinopodiicola, Didymella pomorum, Didymosphaeria variabile, Neocosmospora piperis and Neocucurbitaria cava.</title>
        <authorList>
            <person name="Hill R."/>
        </authorList>
    </citation>
    <scope>NUCLEOTIDE SEQUENCE</scope>
    <source>
        <strain evidence="1">IMI 366586</strain>
    </source>
</reference>
<dbReference type="EMBL" id="JAPEUR010000171">
    <property type="protein sequence ID" value="KAJ4316909.1"/>
    <property type="molecule type" value="Genomic_DNA"/>
</dbReference>
<dbReference type="Proteomes" id="UP001140502">
    <property type="component" value="Unassembled WGS sequence"/>
</dbReference>
<evidence type="ECO:0000313" key="2">
    <source>
        <dbReference type="Proteomes" id="UP001140502"/>
    </source>
</evidence>
<dbReference type="AlphaFoldDB" id="A0A9W9BM03"/>
<keyword evidence="2" id="KW-1185">Reference proteome</keyword>
<accession>A0A9W9BM03</accession>